<dbReference type="InterPro" id="IPR015942">
    <property type="entry name" value="Asp/Glu/hydantoin_racemase"/>
</dbReference>
<evidence type="ECO:0000313" key="3">
    <source>
        <dbReference type="Proteomes" id="UP001242480"/>
    </source>
</evidence>
<evidence type="ECO:0000256" key="1">
    <source>
        <dbReference type="ARBA" id="ARBA00038414"/>
    </source>
</evidence>
<comment type="caution">
    <text evidence="2">The sequence shown here is derived from an EMBL/GenBank/DDBJ whole genome shotgun (WGS) entry which is preliminary data.</text>
</comment>
<gene>
    <name evidence="2" type="ORF">QO011_004972</name>
</gene>
<comment type="similarity">
    <text evidence="1">Belongs to the HyuE racemase family.</text>
</comment>
<dbReference type="Gene3D" id="3.40.50.12500">
    <property type="match status" value="1"/>
</dbReference>
<organism evidence="2 3">
    <name type="scientific">Labrys wisconsinensis</name>
    <dbReference type="NCBI Taxonomy" id="425677"/>
    <lineage>
        <taxon>Bacteria</taxon>
        <taxon>Pseudomonadati</taxon>
        <taxon>Pseudomonadota</taxon>
        <taxon>Alphaproteobacteria</taxon>
        <taxon>Hyphomicrobiales</taxon>
        <taxon>Xanthobacteraceae</taxon>
        <taxon>Labrys</taxon>
    </lineage>
</organism>
<dbReference type="Pfam" id="PF01177">
    <property type="entry name" value="Asp_Glu_race"/>
    <property type="match status" value="1"/>
</dbReference>
<evidence type="ECO:0000313" key="2">
    <source>
        <dbReference type="EMBL" id="MDQ0471945.1"/>
    </source>
</evidence>
<dbReference type="RefSeq" id="WP_307277912.1">
    <property type="nucleotide sequence ID" value="NZ_JAUSVX010000010.1"/>
</dbReference>
<dbReference type="Proteomes" id="UP001242480">
    <property type="component" value="Unassembled WGS sequence"/>
</dbReference>
<name>A0ABU0JE94_9HYPH</name>
<sequence>MTRIALIHAVQAAVQPIEDAFKAYWPEARRTNLLDDSLTRDREIAGDLTPELSQRMVGLASYVAGTGADGILFTCSAFGKGIEAAARALPIPVLKPNEAMFDAALDVGGRIGMLATFEPAVASMEEEFHELTRQRGSDATIETLVVPGARRALMANDLLEHDRLIANAAPALHHCSAIMLAHFSMASAEKAVAANSDRIVLSAPRSAIEKLKSALGQAHREELGDT</sequence>
<accession>A0ABU0JE94</accession>
<dbReference type="EMBL" id="JAUSVX010000010">
    <property type="protein sequence ID" value="MDQ0471945.1"/>
    <property type="molecule type" value="Genomic_DNA"/>
</dbReference>
<reference evidence="2 3" key="1">
    <citation type="submission" date="2023-07" db="EMBL/GenBank/DDBJ databases">
        <title>Genomic Encyclopedia of Type Strains, Phase IV (KMG-IV): sequencing the most valuable type-strain genomes for metagenomic binning, comparative biology and taxonomic classification.</title>
        <authorList>
            <person name="Goeker M."/>
        </authorList>
    </citation>
    <scope>NUCLEOTIDE SEQUENCE [LARGE SCALE GENOMIC DNA]</scope>
    <source>
        <strain evidence="2 3">DSM 19619</strain>
    </source>
</reference>
<protein>
    <submittedName>
        <fullName evidence="2">Aspartate/glutamate racemase</fullName>
    </submittedName>
</protein>
<dbReference type="InterPro" id="IPR053714">
    <property type="entry name" value="Iso_Racemase_Enz_sf"/>
</dbReference>
<proteinExistence type="inferred from homology"/>
<keyword evidence="3" id="KW-1185">Reference proteome</keyword>